<evidence type="ECO:0000313" key="3">
    <source>
        <dbReference type="Proteomes" id="UP000477911"/>
    </source>
</evidence>
<keyword evidence="3" id="KW-1185">Reference proteome</keyword>
<dbReference type="AlphaFoldDB" id="A0A6L7G517"/>
<evidence type="ECO:0000313" key="2">
    <source>
        <dbReference type="EMBL" id="MXN18506.1"/>
    </source>
</evidence>
<protein>
    <submittedName>
        <fullName evidence="2">Phosphosugar isomerase</fullName>
    </submittedName>
</protein>
<dbReference type="InterPro" id="IPR046348">
    <property type="entry name" value="SIS_dom_sf"/>
</dbReference>
<feature type="domain" description="SIS" evidence="1">
    <location>
        <begin position="34"/>
        <end position="185"/>
    </location>
</feature>
<sequence>MSYTADCATWTEVLRQPAIWRDWSAPLQGRAAAIRDWIADKGIRELWFCGAGTSAYLGDILAAEPHPDLRLRAVPTTDIVACPQDYLPVPEDVLIVQFGRSGSSSETIGLLDLLDRAAPQAHRLHITCNPEGALATRPGTGTGETRVLLLPEATHDAGFAMTSSFTTMLLSALAVLEDPTRVPARMAHLATEAEALLTRLSAHPVPRPERAIFLGSGALKGVAREAALKVLELTAGQSLTQWDSTLGYRHGPKAAAAPGARFAVMIHPHPHTARYDMDVATEIARQYPDATVLTLGPKGCDIGFEGTGHAGWDGVLYVLAGQVWSVMWSDALGLNIDNPFADQGNLSRVVAGVTLYPWEVETA</sequence>
<dbReference type="GO" id="GO:1901135">
    <property type="term" value="P:carbohydrate derivative metabolic process"/>
    <property type="evidence" value="ECO:0007669"/>
    <property type="project" value="InterPro"/>
</dbReference>
<dbReference type="GO" id="GO:0097367">
    <property type="term" value="F:carbohydrate derivative binding"/>
    <property type="evidence" value="ECO:0007669"/>
    <property type="project" value="InterPro"/>
</dbReference>
<keyword evidence="2" id="KW-0413">Isomerase</keyword>
<reference evidence="2 3" key="1">
    <citation type="submission" date="2019-12" db="EMBL/GenBank/DDBJ databases">
        <authorList>
            <person name="Li M."/>
        </authorList>
    </citation>
    <scope>NUCLEOTIDE SEQUENCE [LARGE SCALE GENOMIC DNA]</scope>
    <source>
        <strain evidence="2 3">GBMRC 2024</strain>
    </source>
</reference>
<name>A0A6L7G517_9RHOB</name>
<dbReference type="InterPro" id="IPR001347">
    <property type="entry name" value="SIS_dom"/>
</dbReference>
<comment type="caution">
    <text evidence="2">The sequence shown here is derived from an EMBL/GenBank/DDBJ whole genome shotgun (WGS) entry which is preliminary data.</text>
</comment>
<dbReference type="GO" id="GO:0016853">
    <property type="term" value="F:isomerase activity"/>
    <property type="evidence" value="ECO:0007669"/>
    <property type="project" value="UniProtKB-KW"/>
</dbReference>
<proteinExistence type="predicted"/>
<dbReference type="RefSeq" id="WP_160894638.1">
    <property type="nucleotide sequence ID" value="NZ_WUMU01000013.1"/>
</dbReference>
<accession>A0A6L7G517</accession>
<gene>
    <name evidence="2" type="ORF">GR170_11720</name>
</gene>
<organism evidence="2 3">
    <name type="scientific">Pseudooceanicola albus</name>
    <dbReference type="NCBI Taxonomy" id="2692189"/>
    <lineage>
        <taxon>Bacteria</taxon>
        <taxon>Pseudomonadati</taxon>
        <taxon>Pseudomonadota</taxon>
        <taxon>Alphaproteobacteria</taxon>
        <taxon>Rhodobacterales</taxon>
        <taxon>Paracoccaceae</taxon>
        <taxon>Pseudooceanicola</taxon>
    </lineage>
</organism>
<dbReference type="Gene3D" id="3.40.50.10490">
    <property type="entry name" value="Glucose-6-phosphate isomerase like protein, domain 1"/>
    <property type="match status" value="2"/>
</dbReference>
<dbReference type="Proteomes" id="UP000477911">
    <property type="component" value="Unassembled WGS sequence"/>
</dbReference>
<dbReference type="SUPFAM" id="SSF53697">
    <property type="entry name" value="SIS domain"/>
    <property type="match status" value="1"/>
</dbReference>
<dbReference type="PROSITE" id="PS51464">
    <property type="entry name" value="SIS"/>
    <property type="match status" value="1"/>
</dbReference>
<evidence type="ECO:0000259" key="1">
    <source>
        <dbReference type="PROSITE" id="PS51464"/>
    </source>
</evidence>
<dbReference type="EMBL" id="WUMU01000013">
    <property type="protein sequence ID" value="MXN18506.1"/>
    <property type="molecule type" value="Genomic_DNA"/>
</dbReference>